<name>A0ABX7GK08_9PSED</name>
<accession>A0ABX7GK08</accession>
<sequence>MRYMKLGYQVRLEGVANVESRIVEFHDRAEDKVVYKASISRFGHVQRLQSDEADRDGLTASIERFLAKTCSDMQSMFDNHHRADQNGKSMELLAEAGSVRVGFFAADGKKQHEMLITPETRQEKSKRLEREAQRWKEVVQEAKRRGVPPPPVCKTLDRGFMDRLCEAYVKLGW</sequence>
<protein>
    <submittedName>
        <fullName evidence="1">Uncharacterized protein</fullName>
    </submittedName>
</protein>
<keyword evidence="2" id="KW-1185">Reference proteome</keyword>
<dbReference type="EMBL" id="CP069352">
    <property type="protein sequence ID" value="QRK85695.1"/>
    <property type="molecule type" value="Genomic_DNA"/>
</dbReference>
<evidence type="ECO:0000313" key="2">
    <source>
        <dbReference type="Proteomes" id="UP000663686"/>
    </source>
</evidence>
<gene>
    <name evidence="1" type="ORF">JN757_07970</name>
</gene>
<organism evidence="1 2">
    <name type="scientific">Pseudomonas granadensis</name>
    <dbReference type="NCBI Taxonomy" id="1421430"/>
    <lineage>
        <taxon>Bacteria</taxon>
        <taxon>Pseudomonadati</taxon>
        <taxon>Pseudomonadota</taxon>
        <taxon>Gammaproteobacteria</taxon>
        <taxon>Pseudomonadales</taxon>
        <taxon>Pseudomonadaceae</taxon>
        <taxon>Pseudomonas</taxon>
    </lineage>
</organism>
<proteinExistence type="predicted"/>
<dbReference type="Proteomes" id="UP000663686">
    <property type="component" value="Chromosome"/>
</dbReference>
<evidence type="ECO:0000313" key="1">
    <source>
        <dbReference type="EMBL" id="QRK85695.1"/>
    </source>
</evidence>
<dbReference type="RefSeq" id="WP_203421126.1">
    <property type="nucleotide sequence ID" value="NZ_CP069352.1"/>
</dbReference>
<reference evidence="1 2" key="1">
    <citation type="submission" date="2021-03" db="EMBL/GenBank/DDBJ databases">
        <title>P. granadensis CT364 genome publication.</title>
        <authorList>
            <person name="Stach J."/>
            <person name="Montero-Calasanz Md.C."/>
        </authorList>
    </citation>
    <scope>NUCLEOTIDE SEQUENCE [LARGE SCALE GENOMIC DNA]</scope>
    <source>
        <strain evidence="1 2">CT364</strain>
    </source>
</reference>